<organism evidence="2 3">
    <name type="scientific">Ornithinibacillus bavariensis</name>
    <dbReference type="NCBI Taxonomy" id="545502"/>
    <lineage>
        <taxon>Bacteria</taxon>
        <taxon>Bacillati</taxon>
        <taxon>Bacillota</taxon>
        <taxon>Bacilli</taxon>
        <taxon>Bacillales</taxon>
        <taxon>Bacillaceae</taxon>
        <taxon>Ornithinibacillus</taxon>
    </lineage>
</organism>
<dbReference type="InterPro" id="IPR007313">
    <property type="entry name" value="FxsA"/>
</dbReference>
<dbReference type="EMBL" id="BORP01000004">
    <property type="protein sequence ID" value="GIO27808.1"/>
    <property type="molecule type" value="Genomic_DNA"/>
</dbReference>
<dbReference type="Proteomes" id="UP000676917">
    <property type="component" value="Unassembled WGS sequence"/>
</dbReference>
<keyword evidence="1" id="KW-0812">Transmembrane</keyword>
<evidence type="ECO:0000313" key="2">
    <source>
        <dbReference type="EMBL" id="GIO27808.1"/>
    </source>
</evidence>
<evidence type="ECO:0000313" key="3">
    <source>
        <dbReference type="Proteomes" id="UP000676917"/>
    </source>
</evidence>
<evidence type="ECO:0000256" key="1">
    <source>
        <dbReference type="SAM" id="Phobius"/>
    </source>
</evidence>
<comment type="caution">
    <text evidence="2">The sequence shown here is derived from an EMBL/GenBank/DDBJ whole genome shotgun (WGS) entry which is preliminary data.</text>
</comment>
<name>A0A920C7L8_9BACI</name>
<keyword evidence="3" id="KW-1185">Reference proteome</keyword>
<dbReference type="NCBIfam" id="NF008528">
    <property type="entry name" value="PRK11463.1-2"/>
    <property type="match status" value="1"/>
</dbReference>
<proteinExistence type="predicted"/>
<feature type="transmembrane region" description="Helical" evidence="1">
    <location>
        <begin position="26"/>
        <end position="46"/>
    </location>
</feature>
<dbReference type="GO" id="GO:0016020">
    <property type="term" value="C:membrane"/>
    <property type="evidence" value="ECO:0007669"/>
    <property type="project" value="InterPro"/>
</dbReference>
<keyword evidence="1" id="KW-1133">Transmembrane helix</keyword>
<dbReference type="PANTHER" id="PTHR35335:SF1">
    <property type="entry name" value="UPF0716 PROTEIN FXSA"/>
    <property type="match status" value="1"/>
</dbReference>
<protein>
    <submittedName>
        <fullName evidence="2">UPF0716 protein YtzA</fullName>
    </submittedName>
</protein>
<reference evidence="2" key="1">
    <citation type="submission" date="2021-03" db="EMBL/GenBank/DDBJ databases">
        <title>Antimicrobial resistance genes in bacteria isolated from Japanese honey, and their potential for conferring macrolide and lincosamide resistance in the American foulbrood pathogen Paenibacillus larvae.</title>
        <authorList>
            <person name="Okamoto M."/>
            <person name="Kumagai M."/>
            <person name="Kanamori H."/>
            <person name="Takamatsu D."/>
        </authorList>
    </citation>
    <scope>NUCLEOTIDE SEQUENCE</scope>
    <source>
        <strain evidence="2">J43TS3</strain>
    </source>
</reference>
<dbReference type="RefSeq" id="WP_212921263.1">
    <property type="nucleotide sequence ID" value="NZ_BORP01000004.1"/>
</dbReference>
<feature type="transmembrane region" description="Helical" evidence="1">
    <location>
        <begin position="75"/>
        <end position="102"/>
    </location>
</feature>
<dbReference type="Pfam" id="PF04186">
    <property type="entry name" value="FxsA"/>
    <property type="match status" value="1"/>
</dbReference>
<accession>A0A920C7L8</accession>
<gene>
    <name evidence="2" type="primary">ytzA</name>
    <name evidence="2" type="ORF">J43TS3_24190</name>
</gene>
<dbReference type="AlphaFoldDB" id="A0A920C7L8"/>
<sequence length="129" mass="14419">MRGFLLVFLLLGAAEIGVFVWAGGLIGPWWVVGLILLTGLAGITLAKKEGVETWYRAQRAINNGQVPTREIIDGICIFVGGVFLLSPGFITDIMGFILVLPWTRRVVKPFLLILFKKLLDKKTITFRRF</sequence>
<keyword evidence="1" id="KW-0472">Membrane</keyword>
<dbReference type="PANTHER" id="PTHR35335">
    <property type="entry name" value="UPF0716 PROTEIN FXSA"/>
    <property type="match status" value="1"/>
</dbReference>